<dbReference type="EC" id="3.2.1.4" evidence="3"/>
<feature type="signal peptide" evidence="10">
    <location>
        <begin position="1"/>
        <end position="22"/>
    </location>
</feature>
<keyword evidence="7" id="KW-0326">Glycosidase</keyword>
<evidence type="ECO:0000256" key="1">
    <source>
        <dbReference type="ARBA" id="ARBA00000966"/>
    </source>
</evidence>
<evidence type="ECO:0000313" key="13">
    <source>
        <dbReference type="Proteomes" id="UP000053257"/>
    </source>
</evidence>
<dbReference type="OrthoDB" id="10257085at2759"/>
<dbReference type="Proteomes" id="UP000053257">
    <property type="component" value="Unassembled WGS sequence"/>
</dbReference>
<reference evidence="12 13" key="1">
    <citation type="journal article" date="2014" name="PLoS Genet.">
        <title>Analysis of the Phlebiopsis gigantea genome, transcriptome and secretome provides insight into its pioneer colonization strategies of wood.</title>
        <authorList>
            <person name="Hori C."/>
            <person name="Ishida T."/>
            <person name="Igarashi K."/>
            <person name="Samejima M."/>
            <person name="Suzuki H."/>
            <person name="Master E."/>
            <person name="Ferreira P."/>
            <person name="Ruiz-Duenas F.J."/>
            <person name="Held B."/>
            <person name="Canessa P."/>
            <person name="Larrondo L.F."/>
            <person name="Schmoll M."/>
            <person name="Druzhinina I.S."/>
            <person name="Kubicek C.P."/>
            <person name="Gaskell J.A."/>
            <person name="Kersten P."/>
            <person name="St John F."/>
            <person name="Glasner J."/>
            <person name="Sabat G."/>
            <person name="Splinter BonDurant S."/>
            <person name="Syed K."/>
            <person name="Yadav J."/>
            <person name="Mgbeahuruike A.C."/>
            <person name="Kovalchuk A."/>
            <person name="Asiegbu F.O."/>
            <person name="Lackner G."/>
            <person name="Hoffmeister D."/>
            <person name="Rencoret J."/>
            <person name="Gutierrez A."/>
            <person name="Sun H."/>
            <person name="Lindquist E."/>
            <person name="Barry K."/>
            <person name="Riley R."/>
            <person name="Grigoriev I.V."/>
            <person name="Henrissat B."/>
            <person name="Kues U."/>
            <person name="Berka R.M."/>
            <person name="Martinez A.T."/>
            <person name="Covert S.F."/>
            <person name="Blanchette R.A."/>
            <person name="Cullen D."/>
        </authorList>
    </citation>
    <scope>NUCLEOTIDE SEQUENCE [LARGE SCALE GENOMIC DNA]</scope>
    <source>
        <strain evidence="12 13">11061_1 CR5-6</strain>
    </source>
</reference>
<accession>A0A0C3SCY0</accession>
<keyword evidence="4 12" id="KW-0378">Hydrolase</keyword>
<sequence>MTRLTDISLLLYSLFLLRSTAAQLALPNSPWTPPNATFGTQPSSPSNGSVNPHWTSILGSTLYFYEEQRSGKLPTTNRVSWRNDSATDDGKDVGIDLSGGYYDAGDYIKYTFPMSFTVMSVCWGALDFGQGYELANQTAYLDDMLRWSLDWLMKAHPSSDVLYVQIGDADLDNAYWGGDQGIPTPRTSYQINSTSPGTDAAAQAAAAFAACSALYNSRTLSSAGTSSIANSSYATALLQHAQQLYAFATNSSIPQITYQTSVPSAGQAYASSGYADELAIAALFLAMAENSTDSYSQAVQIYEQQQLRSHLQADAVLNWDEKSPGVAILGAQVMNAYPHLANGSNVTWKTDAEEYLDRVVNGSSRAFITSGGLLYYPGDSDDASLNPALNTAMLLLRFAHAGLPSTSSKASSYQQFAQSQVDYFMGNNPMTVPYMVGLHPNSPSNPHSALATGAQPQDIANIDTVPVHEAYTLYGGVVGGPDQSDQFWDLRGDWVQNEVALDYVAPLVTIAAHALVNGTGDPYYTQVQAGSYDEKRPKGAPCDAAISTGCPTGRNWRVGKIVMGSVVSAVGVLVVSLGLYWILLERRRRAGKI</sequence>
<dbReference type="GO" id="GO:0008810">
    <property type="term" value="F:cellulase activity"/>
    <property type="evidence" value="ECO:0007669"/>
    <property type="project" value="UniProtKB-EC"/>
</dbReference>
<evidence type="ECO:0000256" key="9">
    <source>
        <dbReference type="SAM" id="Phobius"/>
    </source>
</evidence>
<feature type="domain" description="Glycoside hydrolase family 9" evidence="11">
    <location>
        <begin position="56"/>
        <end position="510"/>
    </location>
</feature>
<dbReference type="AlphaFoldDB" id="A0A0C3SCY0"/>
<dbReference type="Gene3D" id="1.50.10.10">
    <property type="match status" value="1"/>
</dbReference>
<keyword evidence="9" id="KW-1133">Transmembrane helix</keyword>
<dbReference type="SUPFAM" id="SSF48208">
    <property type="entry name" value="Six-hairpin glycosidases"/>
    <property type="match status" value="1"/>
</dbReference>
<keyword evidence="5" id="KW-0136">Cellulose degradation</keyword>
<dbReference type="GO" id="GO:0030245">
    <property type="term" value="P:cellulose catabolic process"/>
    <property type="evidence" value="ECO:0007669"/>
    <property type="project" value="UniProtKB-KW"/>
</dbReference>
<evidence type="ECO:0000256" key="3">
    <source>
        <dbReference type="ARBA" id="ARBA00012601"/>
    </source>
</evidence>
<dbReference type="EMBL" id="KN840469">
    <property type="protein sequence ID" value="KIP09220.1"/>
    <property type="molecule type" value="Genomic_DNA"/>
</dbReference>
<proteinExistence type="inferred from homology"/>
<evidence type="ECO:0000256" key="5">
    <source>
        <dbReference type="ARBA" id="ARBA00023001"/>
    </source>
</evidence>
<evidence type="ECO:0000256" key="2">
    <source>
        <dbReference type="ARBA" id="ARBA00007072"/>
    </source>
</evidence>
<keyword evidence="13" id="KW-1185">Reference proteome</keyword>
<evidence type="ECO:0000313" key="12">
    <source>
        <dbReference type="EMBL" id="KIP09220.1"/>
    </source>
</evidence>
<gene>
    <name evidence="12" type="ORF">PHLGIDRAFT_87107</name>
</gene>
<dbReference type="STRING" id="745531.A0A0C3SCY0"/>
<evidence type="ECO:0000259" key="11">
    <source>
        <dbReference type="Pfam" id="PF00759"/>
    </source>
</evidence>
<evidence type="ECO:0000256" key="10">
    <source>
        <dbReference type="SAM" id="SignalP"/>
    </source>
</evidence>
<evidence type="ECO:0000256" key="4">
    <source>
        <dbReference type="ARBA" id="ARBA00022801"/>
    </source>
</evidence>
<keyword evidence="8" id="KW-0624">Polysaccharide degradation</keyword>
<keyword evidence="10" id="KW-0732">Signal</keyword>
<protein>
    <recommendedName>
        <fullName evidence="3">cellulase</fullName>
        <ecNumber evidence="3">3.2.1.4</ecNumber>
    </recommendedName>
</protein>
<dbReference type="PANTHER" id="PTHR22298">
    <property type="entry name" value="ENDO-1,4-BETA-GLUCANASE"/>
    <property type="match status" value="1"/>
</dbReference>
<comment type="catalytic activity">
    <reaction evidence="1">
        <text>Endohydrolysis of (1-&gt;4)-beta-D-glucosidic linkages in cellulose, lichenin and cereal beta-D-glucans.</text>
        <dbReference type="EC" id="3.2.1.4"/>
    </reaction>
</comment>
<dbReference type="InterPro" id="IPR001701">
    <property type="entry name" value="Glyco_hydro_9"/>
</dbReference>
<evidence type="ECO:0000256" key="8">
    <source>
        <dbReference type="ARBA" id="ARBA00023326"/>
    </source>
</evidence>
<keyword evidence="6" id="KW-0119">Carbohydrate metabolism</keyword>
<name>A0A0C3SCY0_PHLG1</name>
<dbReference type="InterPro" id="IPR008928">
    <property type="entry name" value="6-hairpin_glycosidase_sf"/>
</dbReference>
<evidence type="ECO:0000256" key="6">
    <source>
        <dbReference type="ARBA" id="ARBA00023277"/>
    </source>
</evidence>
<evidence type="ECO:0000256" key="7">
    <source>
        <dbReference type="ARBA" id="ARBA00023295"/>
    </source>
</evidence>
<organism evidence="12 13">
    <name type="scientific">Phlebiopsis gigantea (strain 11061_1 CR5-6)</name>
    <name type="common">White-rot fungus</name>
    <name type="synonym">Peniophora gigantea</name>
    <dbReference type="NCBI Taxonomy" id="745531"/>
    <lineage>
        <taxon>Eukaryota</taxon>
        <taxon>Fungi</taxon>
        <taxon>Dikarya</taxon>
        <taxon>Basidiomycota</taxon>
        <taxon>Agaricomycotina</taxon>
        <taxon>Agaricomycetes</taxon>
        <taxon>Polyporales</taxon>
        <taxon>Phanerochaetaceae</taxon>
        <taxon>Phlebiopsis</taxon>
    </lineage>
</organism>
<keyword evidence="9" id="KW-0812">Transmembrane</keyword>
<keyword evidence="9" id="KW-0472">Membrane</keyword>
<dbReference type="Pfam" id="PF00759">
    <property type="entry name" value="Glyco_hydro_9"/>
    <property type="match status" value="1"/>
</dbReference>
<feature type="transmembrane region" description="Helical" evidence="9">
    <location>
        <begin position="561"/>
        <end position="583"/>
    </location>
</feature>
<dbReference type="InterPro" id="IPR012341">
    <property type="entry name" value="6hp_glycosidase-like_sf"/>
</dbReference>
<dbReference type="HOGENOM" id="CLU_008926_1_5_1"/>
<feature type="chain" id="PRO_5002181341" description="cellulase" evidence="10">
    <location>
        <begin position="23"/>
        <end position="593"/>
    </location>
</feature>
<comment type="similarity">
    <text evidence="2">Belongs to the glycosyl hydrolase 9 (cellulase E) family.</text>
</comment>